<gene>
    <name evidence="1" type="ORF">CBM2634_P100026</name>
</gene>
<name>A0A375JDG0_9BURK</name>
<sequence length="99" mass="11137">MPDEFKLMKNITQHTTKNMARHNQRGLLKLASFICGDAGYRYTSLSHAPSECTKISTLLSLTLAAFFSSQVFIVIARCEVGKMISFQDAMKLFHGTNIY</sequence>
<evidence type="ECO:0000313" key="2">
    <source>
        <dbReference type="Proteomes" id="UP000256805"/>
    </source>
</evidence>
<accession>A0A375JDG0</accession>
<organism evidence="1 2">
    <name type="scientific">Cupriavidus taiwanensis</name>
    <dbReference type="NCBI Taxonomy" id="164546"/>
    <lineage>
        <taxon>Bacteria</taxon>
        <taxon>Pseudomonadati</taxon>
        <taxon>Pseudomonadota</taxon>
        <taxon>Betaproteobacteria</taxon>
        <taxon>Burkholderiales</taxon>
        <taxon>Burkholderiaceae</taxon>
        <taxon>Cupriavidus</taxon>
    </lineage>
</organism>
<reference evidence="1 2" key="1">
    <citation type="submission" date="2018-01" db="EMBL/GenBank/DDBJ databases">
        <authorList>
            <person name="Gaut B.S."/>
            <person name="Morton B.R."/>
            <person name="Clegg M.T."/>
            <person name="Duvall M.R."/>
        </authorList>
    </citation>
    <scope>NUCLEOTIDE SEQUENCE [LARGE SCALE GENOMIC DNA]</scope>
    <source>
        <strain evidence="1">Cupriavidus taiwanensis cmp 52</strain>
    </source>
</reference>
<dbReference type="EMBL" id="OVTA01000052">
    <property type="protein sequence ID" value="SPS02130.1"/>
    <property type="molecule type" value="Genomic_DNA"/>
</dbReference>
<dbReference type="AlphaFoldDB" id="A0A375JDG0"/>
<dbReference type="Proteomes" id="UP000256805">
    <property type="component" value="Unassembled WGS sequence"/>
</dbReference>
<proteinExistence type="predicted"/>
<protein>
    <submittedName>
        <fullName evidence="1">Uncharacterized protein</fullName>
    </submittedName>
</protein>
<evidence type="ECO:0000313" key="1">
    <source>
        <dbReference type="EMBL" id="SPS02130.1"/>
    </source>
</evidence>